<evidence type="ECO:0000256" key="3">
    <source>
        <dbReference type="ARBA" id="ARBA00022475"/>
    </source>
</evidence>
<sequence length="301" mass="32060">MNNLILLVACFIFGMALRKGGRMPDNAPSALNSFIIHISLPALVLLYIHDIHFTRELAYAAAMPWILFAMGAGFFWMAGRVLKLPRATVGALMLTGGLGNTSFIGLPMIETFYGHEGIATGIIADQLGSFLALSTVGIIVAGLYSSGAPDARTIARKIMLFPPFIALVVAVLLIPVDYPLWFSAVLKRLGDTLAPLALVSVGLQLQLGHLAGNGRNLALGLVFKLFLAPLLLCFLLVGALGGHGLVTQVTLFEAAMGPMITGAIVAIEHDLDPPLVTLMVAVGIALSFFTLTAWWWVLRAV</sequence>
<dbReference type="Proteomes" id="UP000015559">
    <property type="component" value="Chromosome"/>
</dbReference>
<evidence type="ECO:0000256" key="7">
    <source>
        <dbReference type="SAM" id="Phobius"/>
    </source>
</evidence>
<keyword evidence="5 7" id="KW-1133">Transmembrane helix</keyword>
<feature type="transmembrane region" description="Helical" evidence="7">
    <location>
        <begin position="57"/>
        <end position="78"/>
    </location>
</feature>
<dbReference type="GO" id="GO:0055085">
    <property type="term" value="P:transmembrane transport"/>
    <property type="evidence" value="ECO:0007669"/>
    <property type="project" value="InterPro"/>
</dbReference>
<feature type="transmembrane region" description="Helical" evidence="7">
    <location>
        <begin position="217"/>
        <end position="237"/>
    </location>
</feature>
<keyword evidence="4 7" id="KW-0812">Transmembrane</keyword>
<feature type="transmembrane region" description="Helical" evidence="7">
    <location>
        <begin position="127"/>
        <end position="146"/>
    </location>
</feature>
<feature type="transmembrane region" description="Helical" evidence="7">
    <location>
        <begin position="158"/>
        <end position="181"/>
    </location>
</feature>
<gene>
    <name evidence="8" type="ORF">SCD_n01130</name>
</gene>
<feature type="transmembrane region" description="Helical" evidence="7">
    <location>
        <begin position="275"/>
        <end position="298"/>
    </location>
</feature>
<name>S6AK39_SULDS</name>
<evidence type="ECO:0000256" key="4">
    <source>
        <dbReference type="ARBA" id="ARBA00022692"/>
    </source>
</evidence>
<evidence type="ECO:0000256" key="6">
    <source>
        <dbReference type="ARBA" id="ARBA00023136"/>
    </source>
</evidence>
<keyword evidence="9" id="KW-1185">Reference proteome</keyword>
<dbReference type="EMBL" id="AP013066">
    <property type="protein sequence ID" value="BAN34964.1"/>
    <property type="molecule type" value="Genomic_DNA"/>
</dbReference>
<dbReference type="STRING" id="1163617.SCD_n01130"/>
<keyword evidence="6 7" id="KW-0472">Membrane</keyword>
<feature type="transmembrane region" description="Helical" evidence="7">
    <location>
        <begin position="30"/>
        <end position="48"/>
    </location>
</feature>
<dbReference type="InterPro" id="IPR004776">
    <property type="entry name" value="Mem_transp_PIN-like"/>
</dbReference>
<dbReference type="eggNOG" id="COG0679">
    <property type="taxonomic scope" value="Bacteria"/>
</dbReference>
<evidence type="ECO:0000313" key="9">
    <source>
        <dbReference type="Proteomes" id="UP000015559"/>
    </source>
</evidence>
<organism evidence="8 9">
    <name type="scientific">Sulfuricella denitrificans (strain DSM 22764 / NBRC 105220 / skB26)</name>
    <dbReference type="NCBI Taxonomy" id="1163617"/>
    <lineage>
        <taxon>Bacteria</taxon>
        <taxon>Pseudomonadati</taxon>
        <taxon>Pseudomonadota</taxon>
        <taxon>Betaproteobacteria</taxon>
        <taxon>Nitrosomonadales</taxon>
        <taxon>Sulfuricellaceae</taxon>
        <taxon>Sulfuricella</taxon>
    </lineage>
</organism>
<dbReference type="OrthoDB" id="9786183at2"/>
<keyword evidence="2" id="KW-0813">Transport</keyword>
<feature type="transmembrane region" description="Helical" evidence="7">
    <location>
        <begin position="84"/>
        <end position="106"/>
    </location>
</feature>
<comment type="subcellular location">
    <subcellularLocation>
        <location evidence="1">Membrane</location>
        <topology evidence="1">Multi-pass membrane protein</topology>
    </subcellularLocation>
</comment>
<accession>S6AK39</accession>
<proteinExistence type="predicted"/>
<evidence type="ECO:0000256" key="2">
    <source>
        <dbReference type="ARBA" id="ARBA00022448"/>
    </source>
</evidence>
<dbReference type="KEGG" id="sdr:SCD_n01130"/>
<dbReference type="HOGENOM" id="CLU_056175_5_0_4"/>
<dbReference type="GO" id="GO:0016020">
    <property type="term" value="C:membrane"/>
    <property type="evidence" value="ECO:0007669"/>
    <property type="project" value="UniProtKB-SubCell"/>
</dbReference>
<dbReference type="AlphaFoldDB" id="S6AK39"/>
<dbReference type="RefSeq" id="WP_009206086.1">
    <property type="nucleotide sequence ID" value="NC_022357.1"/>
</dbReference>
<dbReference type="PANTHER" id="PTHR36838">
    <property type="entry name" value="AUXIN EFFLUX CARRIER FAMILY PROTEIN"/>
    <property type="match status" value="1"/>
</dbReference>
<dbReference type="Pfam" id="PF03547">
    <property type="entry name" value="Mem_trans"/>
    <property type="match status" value="1"/>
</dbReference>
<evidence type="ECO:0000256" key="1">
    <source>
        <dbReference type="ARBA" id="ARBA00004141"/>
    </source>
</evidence>
<evidence type="ECO:0000313" key="8">
    <source>
        <dbReference type="EMBL" id="BAN34964.1"/>
    </source>
</evidence>
<feature type="transmembrane region" description="Helical" evidence="7">
    <location>
        <begin position="249"/>
        <end position="269"/>
    </location>
</feature>
<evidence type="ECO:0000256" key="5">
    <source>
        <dbReference type="ARBA" id="ARBA00022989"/>
    </source>
</evidence>
<keyword evidence="3" id="KW-1003">Cell membrane</keyword>
<reference evidence="8 9" key="1">
    <citation type="journal article" date="2012" name="Appl. Environ. Microbiol.">
        <title>Draft genome sequence of a psychrotolerant sulfur-oxidizing bacterium, Sulfuricella denitrificans skB26, and proteomic insights into cold adaptation.</title>
        <authorList>
            <person name="Watanabe T."/>
            <person name="Kojima H."/>
            <person name="Fukui M."/>
        </authorList>
    </citation>
    <scope>NUCLEOTIDE SEQUENCE [LARGE SCALE GENOMIC DNA]</scope>
    <source>
        <strain evidence="9">skB26</strain>
    </source>
</reference>
<dbReference type="PANTHER" id="PTHR36838:SF1">
    <property type="entry name" value="SLR1864 PROTEIN"/>
    <property type="match status" value="1"/>
</dbReference>
<protein>
    <submittedName>
        <fullName evidence="8">Auxin efflux carrier family protein</fullName>
    </submittedName>
</protein>